<proteinExistence type="predicted"/>
<keyword evidence="3" id="KW-1185">Reference proteome</keyword>
<protein>
    <submittedName>
        <fullName evidence="2">Uncharacterized protein</fullName>
    </submittedName>
</protein>
<name>A0ABY5Q872_9ACTN</name>
<evidence type="ECO:0000313" key="2">
    <source>
        <dbReference type="EMBL" id="UUY52651.1"/>
    </source>
</evidence>
<dbReference type="Proteomes" id="UP001057738">
    <property type="component" value="Plasmid psa3239"/>
</dbReference>
<geneLocation type="plasmid" evidence="2 3">
    <name>psa3239</name>
</geneLocation>
<dbReference type="GeneID" id="95578941"/>
<accession>A0ABY5Q872</accession>
<feature type="region of interest" description="Disordered" evidence="1">
    <location>
        <begin position="220"/>
        <end position="243"/>
    </location>
</feature>
<sequence>MSDSAQQASPCGDSGPDGCAGTTTCRHPRPCTCDGDVLTGPATLAAPFLRRLQAGGVGATAGPADGSLTTDVLMFIARSLRDDGPAHLDLADCAGRLERAVDEVRGEAAWLAEHEFLAWDTGTGTEGAGVARLWVNPSVTFLPWTDPRVAAARHRFPFITTADRGMAAEEPVIIRPYDAAGWHTVYLRYLETTRTPSLALSPPCCPQGLYEARCHPEQGRARLGPARKHPRHLRQAPGPRTRT</sequence>
<gene>
    <name evidence="2" type="ORF">NRK68_35975</name>
</gene>
<dbReference type="RefSeq" id="WP_183068756.1">
    <property type="nucleotide sequence ID" value="NZ_CP102516.1"/>
</dbReference>
<reference evidence="2" key="1">
    <citation type="submission" date="2022-08" db="EMBL/GenBank/DDBJ databases">
        <authorList>
            <person name="Tian L."/>
        </authorList>
    </citation>
    <scope>NUCLEOTIDE SEQUENCE</scope>
    <source>
        <strain evidence="2">CM253</strain>
        <plasmid evidence="2">psa3239</plasmid>
    </source>
</reference>
<evidence type="ECO:0000256" key="1">
    <source>
        <dbReference type="SAM" id="MobiDB-lite"/>
    </source>
</evidence>
<evidence type="ECO:0000313" key="3">
    <source>
        <dbReference type="Proteomes" id="UP001057738"/>
    </source>
</evidence>
<dbReference type="EMBL" id="CP102516">
    <property type="protein sequence ID" value="UUY52651.1"/>
    <property type="molecule type" value="Genomic_DNA"/>
</dbReference>
<feature type="compositionally biased region" description="Basic residues" evidence="1">
    <location>
        <begin position="225"/>
        <end position="234"/>
    </location>
</feature>
<keyword evidence="2" id="KW-0614">Plasmid</keyword>
<organism evidence="2 3">
    <name type="scientific">Streptomyces yangpuensis</name>
    <dbReference type="NCBI Taxonomy" id="1648182"/>
    <lineage>
        <taxon>Bacteria</taxon>
        <taxon>Bacillati</taxon>
        <taxon>Actinomycetota</taxon>
        <taxon>Actinomycetes</taxon>
        <taxon>Kitasatosporales</taxon>
        <taxon>Streptomycetaceae</taxon>
        <taxon>Streptomyces</taxon>
    </lineage>
</organism>